<sequence length="65" mass="7496">MSKIFHPVSEQEALAELPRLRQRLTAKARHSSCLRGTEGKTLLAQAKRALRWHQLFVSINRRACQ</sequence>
<dbReference type="Proteomes" id="UP000439123">
    <property type="component" value="Unassembled WGS sequence"/>
</dbReference>
<reference evidence="1 2" key="1">
    <citation type="submission" date="2019-10" db="EMBL/GenBank/DDBJ databases">
        <authorList>
            <person name="Karimi E."/>
        </authorList>
    </citation>
    <scope>NUCLEOTIDE SEQUENCE [LARGE SCALE GENOMIC DNA]</scope>
    <source>
        <strain evidence="1">Aeromonas sp. 8C</strain>
    </source>
</reference>
<name>A0A653KWL1_AERVE</name>
<dbReference type="RefSeq" id="WP_042067789.1">
    <property type="nucleotide sequence ID" value="NZ_LR732798.1"/>
</dbReference>
<dbReference type="EMBL" id="CABWLC010000007">
    <property type="protein sequence ID" value="VXA83598.1"/>
    <property type="molecule type" value="Genomic_DNA"/>
</dbReference>
<gene>
    <name evidence="1" type="ORF">AERO8C_150268</name>
</gene>
<evidence type="ECO:0000313" key="2">
    <source>
        <dbReference type="Proteomes" id="UP000439123"/>
    </source>
</evidence>
<organism evidence="1 2">
    <name type="scientific">Aeromonas veronii</name>
    <dbReference type="NCBI Taxonomy" id="654"/>
    <lineage>
        <taxon>Bacteria</taxon>
        <taxon>Pseudomonadati</taxon>
        <taxon>Pseudomonadota</taxon>
        <taxon>Gammaproteobacteria</taxon>
        <taxon>Aeromonadales</taxon>
        <taxon>Aeromonadaceae</taxon>
        <taxon>Aeromonas</taxon>
    </lineage>
</organism>
<protein>
    <submittedName>
        <fullName evidence="1">Uncharacterized protein</fullName>
    </submittedName>
</protein>
<dbReference type="AlphaFoldDB" id="A0A653KWL1"/>
<proteinExistence type="predicted"/>
<accession>A0A653KWL1</accession>
<evidence type="ECO:0000313" key="1">
    <source>
        <dbReference type="EMBL" id="VXA83598.1"/>
    </source>
</evidence>